<proteinExistence type="predicted"/>
<dbReference type="AlphaFoldDB" id="A0A0D2GQH0"/>
<dbReference type="EMBL" id="ARQD01000001">
    <property type="protein sequence ID" value="KIX85619.1"/>
    <property type="molecule type" value="Genomic_DNA"/>
</dbReference>
<dbReference type="eggNOG" id="ENOG50332UG">
    <property type="taxonomic scope" value="Bacteria"/>
</dbReference>
<protein>
    <recommendedName>
        <fullName evidence="3">Nucleotide-diphospho-sugar transferase domain-containing protein</fullName>
    </recommendedName>
</protein>
<evidence type="ECO:0000313" key="1">
    <source>
        <dbReference type="EMBL" id="KIX85619.1"/>
    </source>
</evidence>
<accession>A0A0D2GQH0</accession>
<keyword evidence="2" id="KW-1185">Reference proteome</keyword>
<reference evidence="1 2" key="1">
    <citation type="journal article" date="2013" name="Proc. Natl. Acad. Sci. U.S.A.">
        <title>Candidate phylum TM6 genome recovered from a hospital sink biofilm provides genomic insights into this uncultivated phylum.</title>
        <authorList>
            <person name="McLean J.S."/>
            <person name="Lombardo M.J."/>
            <person name="Badger J.H."/>
            <person name="Edlund A."/>
            <person name="Novotny M."/>
            <person name="Yee-Greenbaum J."/>
            <person name="Vyahhi N."/>
            <person name="Hall A.P."/>
            <person name="Yang Y."/>
            <person name="Dupont C.L."/>
            <person name="Ziegler M.G."/>
            <person name="Chitsaz H."/>
            <person name="Allen A.E."/>
            <person name="Yooseph S."/>
            <person name="Tesler G."/>
            <person name="Pevzner P.A."/>
            <person name="Friedman R.M."/>
            <person name="Nealson K.H."/>
            <person name="Venter J.C."/>
            <person name="Lasken R.S."/>
        </authorList>
    </citation>
    <scope>NUCLEOTIDE SEQUENCE [LARGE SCALE GENOMIC DNA]</scope>
    <source>
        <strain evidence="1 2">TM6SC1</strain>
    </source>
</reference>
<sequence length="308" mass="36286">MNLKYIYLFALLTVSHTSFSKILIFTYAYNRPDFIQIQYNLFNKFLVEKDWEFVVYSDAPTVMMQERIKHACNELGIQCINFPQELHEKPYLPRTDNVSKHAPSVRHATVAQYSLNTHGFNHDDIVVLLDADLFLTDYFSIRDYMKDCDLAGFLRADRMRYMWLGLIFMNIPALPDVRTIDLNVGIIDGQYVDSAGHTYQYIVNHPDVRMKYFDVVNFNGNPRWLTASFDQIGVYYVPDQTKDRNLLHSLGFNDIACTFISSGIPNIQYYLDNKFFHYMAASNWENNSDTWHAQKTELFNWYMKRLLE</sequence>
<name>A0A0D2GQH0_9BACT</name>
<evidence type="ECO:0000313" key="2">
    <source>
        <dbReference type="Proteomes" id="UP000032214"/>
    </source>
</evidence>
<gene>
    <name evidence="1" type="ORF">J120_01555</name>
</gene>
<evidence type="ECO:0008006" key="3">
    <source>
        <dbReference type="Google" id="ProtNLM"/>
    </source>
</evidence>
<dbReference type="Proteomes" id="UP000032214">
    <property type="component" value="Unassembled WGS sequence"/>
</dbReference>
<organism evidence="1 2">
    <name type="scientific">candidate division TM6 bacterium JCVI TM6SC1</name>
    <dbReference type="NCBI Taxonomy" id="1306947"/>
    <lineage>
        <taxon>Bacteria</taxon>
        <taxon>Candidatus Babelota</taxon>
        <taxon>Vermiphilus</taxon>
    </lineage>
</organism>
<comment type="caution">
    <text evidence="1">The sequence shown here is derived from an EMBL/GenBank/DDBJ whole genome shotgun (WGS) entry which is preliminary data.</text>
</comment>